<reference evidence="2" key="1">
    <citation type="journal article" date="2015" name="Nat. Genet.">
        <title>The genome and transcriptome of the zoonotic hookworm Ancylostoma ceylanicum identify infection-specific gene families.</title>
        <authorList>
            <person name="Schwarz E.M."/>
            <person name="Hu Y."/>
            <person name="Antoshechkin I."/>
            <person name="Miller M.M."/>
            <person name="Sternberg P.W."/>
            <person name="Aroian R.V."/>
        </authorList>
    </citation>
    <scope>NUCLEOTIDE SEQUENCE</scope>
    <source>
        <strain evidence="2">HY135</strain>
    </source>
</reference>
<keyword evidence="2" id="KW-1185">Reference proteome</keyword>
<proteinExistence type="predicted"/>
<gene>
    <name evidence="1" type="primary">Acey_s0002.g973</name>
    <name evidence="1" type="ORF">Y032_0002g973</name>
</gene>
<organism evidence="1 2">
    <name type="scientific">Ancylostoma ceylanicum</name>
    <dbReference type="NCBI Taxonomy" id="53326"/>
    <lineage>
        <taxon>Eukaryota</taxon>
        <taxon>Metazoa</taxon>
        <taxon>Ecdysozoa</taxon>
        <taxon>Nematoda</taxon>
        <taxon>Chromadorea</taxon>
        <taxon>Rhabditida</taxon>
        <taxon>Rhabditina</taxon>
        <taxon>Rhabditomorpha</taxon>
        <taxon>Strongyloidea</taxon>
        <taxon>Ancylostomatidae</taxon>
        <taxon>Ancylostomatinae</taxon>
        <taxon>Ancylostoma</taxon>
    </lineage>
</organism>
<evidence type="ECO:0000313" key="2">
    <source>
        <dbReference type="Proteomes" id="UP000024635"/>
    </source>
</evidence>
<accession>A0A016W1M7</accession>
<dbReference type="AlphaFoldDB" id="A0A016W1M7"/>
<protein>
    <submittedName>
        <fullName evidence="1">Uncharacterized protein</fullName>
    </submittedName>
</protein>
<sequence length="67" mass="7695">MLKCLTTCDLKSLLNKDFLSVKSTALSMKFCTSYESSFLYRKDISHFMEERAIHNSIDIQANIATIQ</sequence>
<dbReference type="Proteomes" id="UP000024635">
    <property type="component" value="Unassembled WGS sequence"/>
</dbReference>
<comment type="caution">
    <text evidence="1">The sequence shown here is derived from an EMBL/GenBank/DDBJ whole genome shotgun (WGS) entry which is preliminary data.</text>
</comment>
<evidence type="ECO:0000313" key="1">
    <source>
        <dbReference type="EMBL" id="EYC33764.1"/>
    </source>
</evidence>
<dbReference type="EMBL" id="JARK01001338">
    <property type="protein sequence ID" value="EYC33764.1"/>
    <property type="molecule type" value="Genomic_DNA"/>
</dbReference>
<name>A0A016W1M7_9BILA</name>